<evidence type="ECO:0000256" key="6">
    <source>
        <dbReference type="ARBA" id="ARBA00022989"/>
    </source>
</evidence>
<dbReference type="Pfam" id="PF00209">
    <property type="entry name" value="SNF"/>
    <property type="match status" value="1"/>
</dbReference>
<dbReference type="PROSITE" id="PS50267">
    <property type="entry name" value="NA_NEUROTRAN_SYMP_3"/>
    <property type="match status" value="1"/>
</dbReference>
<dbReference type="EMBL" id="BPLQ01010914">
    <property type="protein sequence ID" value="GIY54353.1"/>
    <property type="molecule type" value="Genomic_DNA"/>
</dbReference>
<gene>
    <name evidence="11" type="primary">SerT</name>
    <name evidence="11" type="ORF">CDAR_217581</name>
</gene>
<feature type="transmembrane region" description="Helical" evidence="10">
    <location>
        <begin position="376"/>
        <end position="397"/>
    </location>
</feature>
<sequence>MGMYYNTIIAWAFYYLFASFTYELPWTRCDNPWNTPNCLTLAERSLNSTNDSRSPAQEYFERSVLEIQRSDGIQSIGPVKWTLSFCLMAVFILVYFSLWKGVKSSGKVGRTDAYSDVVVWFTATMPYAVLFILLCRGVTLEGSLEGIKYYLSPKWEKLLESDVWIDAATQIFFSLGPGFGTLLALSSYNKFHNNCYRDAIFTSTINCLTSFLAGFVIFSVLGYMAHMLKKDISNVATDGQGLVFVVYPEAVATMSGSVFWSILFFLMLITLGLDSTFGGLEAMITGLCDQFPIHLRRNREIFVGFVVVFIYLCALPTCTFGGYYIVHLLDSYGTAMSVLFIVFVEAAAVCWIYGAERFSDQVKEMLGHRPGIFWRVCWKYISPIFILCIFIFAMVQYKDLTLQDYNYPRWAIGVGWILTASSLSCVPGYIIYYLITTPGTCIERIERGLNPETQTQQKQERIPINTRLIIGSA</sequence>
<comment type="caution">
    <text evidence="11">The sequence shown here is derived from an EMBL/GenBank/DDBJ whole genome shotgun (WGS) entry which is preliminary data.</text>
</comment>
<evidence type="ECO:0000313" key="12">
    <source>
        <dbReference type="Proteomes" id="UP001054837"/>
    </source>
</evidence>
<evidence type="ECO:0000256" key="3">
    <source>
        <dbReference type="ARBA" id="ARBA00022448"/>
    </source>
</evidence>
<feature type="transmembrane region" description="Helical" evidence="10">
    <location>
        <begin position="167"/>
        <end position="188"/>
    </location>
</feature>
<feature type="binding site" evidence="8">
    <location>
        <position position="206"/>
    </location>
    <ligand>
        <name>Na(+)</name>
        <dbReference type="ChEBI" id="CHEBI:29101"/>
        <label>1</label>
    </ligand>
</feature>
<reference evidence="11 12" key="1">
    <citation type="submission" date="2021-06" db="EMBL/GenBank/DDBJ databases">
        <title>Caerostris darwini draft genome.</title>
        <authorList>
            <person name="Kono N."/>
            <person name="Arakawa K."/>
        </authorList>
    </citation>
    <scope>NUCLEOTIDE SEQUENCE [LARGE SCALE GENOMIC DNA]</scope>
</reference>
<dbReference type="PANTHER" id="PTHR11616">
    <property type="entry name" value="SODIUM/CHLORIDE DEPENDENT TRANSPORTER"/>
    <property type="match status" value="1"/>
</dbReference>
<dbReference type="PRINTS" id="PR00176">
    <property type="entry name" value="NANEUSMPORT"/>
</dbReference>
<feature type="transmembrane region" description="Helical" evidence="10">
    <location>
        <begin position="409"/>
        <end position="435"/>
    </location>
</feature>
<keyword evidence="9" id="KW-1015">Disulfide bond</keyword>
<evidence type="ECO:0000256" key="8">
    <source>
        <dbReference type="PIRSR" id="PIRSR600175-1"/>
    </source>
</evidence>
<dbReference type="GO" id="GO:0046872">
    <property type="term" value="F:metal ion binding"/>
    <property type="evidence" value="ECO:0007669"/>
    <property type="project" value="UniProtKB-KW"/>
</dbReference>
<keyword evidence="7 10" id="KW-0472">Membrane</keyword>
<keyword evidence="5" id="KW-0769">Symport</keyword>
<dbReference type="GO" id="GO:0051378">
    <property type="term" value="F:serotonin binding"/>
    <property type="evidence" value="ECO:0007669"/>
    <property type="project" value="TreeGrafter"/>
</dbReference>
<feature type="transmembrane region" description="Helical" evidence="10">
    <location>
        <begin position="200"/>
        <end position="225"/>
    </location>
</feature>
<dbReference type="GO" id="GO:0005335">
    <property type="term" value="F:serotonin:sodium:chloride symporter activity"/>
    <property type="evidence" value="ECO:0007669"/>
    <property type="project" value="TreeGrafter"/>
</dbReference>
<dbReference type="GO" id="GO:0006865">
    <property type="term" value="P:amino acid transport"/>
    <property type="evidence" value="ECO:0007669"/>
    <property type="project" value="TreeGrafter"/>
</dbReference>
<protein>
    <submittedName>
        <fullName evidence="11">Sodium-dependent serotonin transporter</fullName>
    </submittedName>
</protein>
<feature type="disulfide bond" evidence="9">
    <location>
        <begin position="29"/>
        <end position="38"/>
    </location>
</feature>
<feature type="transmembrane region" description="Helical" evidence="10">
    <location>
        <begin position="81"/>
        <end position="102"/>
    </location>
</feature>
<comment type="subcellular location">
    <subcellularLocation>
        <location evidence="1">Membrane</location>
        <topology evidence="1">Multi-pass membrane protein</topology>
    </subcellularLocation>
</comment>
<feature type="binding site" evidence="8">
    <location>
        <position position="174"/>
    </location>
    <ligand>
        <name>Na(+)</name>
        <dbReference type="ChEBI" id="CHEBI:29101"/>
        <label>1</label>
    </ligand>
</feature>
<evidence type="ECO:0000256" key="7">
    <source>
        <dbReference type="ARBA" id="ARBA00023136"/>
    </source>
</evidence>
<keyword evidence="8" id="KW-0479">Metal-binding</keyword>
<dbReference type="InterPro" id="IPR037272">
    <property type="entry name" value="SNS_sf"/>
</dbReference>
<evidence type="ECO:0000256" key="5">
    <source>
        <dbReference type="ARBA" id="ARBA00022847"/>
    </source>
</evidence>
<dbReference type="PANTHER" id="PTHR11616:SF279">
    <property type="entry name" value="SODIUM-DEPENDENT SEROTONIN TRANSPORTER"/>
    <property type="match status" value="1"/>
</dbReference>
<feature type="transmembrane region" description="Helical" evidence="10">
    <location>
        <begin position="7"/>
        <end position="24"/>
    </location>
</feature>
<dbReference type="GO" id="GO:0043005">
    <property type="term" value="C:neuron projection"/>
    <property type="evidence" value="ECO:0007669"/>
    <property type="project" value="TreeGrafter"/>
</dbReference>
<feature type="binding site" evidence="8">
    <location>
        <position position="274"/>
    </location>
    <ligand>
        <name>Na(+)</name>
        <dbReference type="ChEBI" id="CHEBI:29101"/>
        <label>1</label>
    </ligand>
</feature>
<feature type="transmembrane region" description="Helical" evidence="10">
    <location>
        <begin position="301"/>
        <end position="326"/>
    </location>
</feature>
<dbReference type="InterPro" id="IPR000175">
    <property type="entry name" value="Na/ntran_symport"/>
</dbReference>
<dbReference type="GO" id="GO:0098793">
    <property type="term" value="C:presynapse"/>
    <property type="evidence" value="ECO:0007669"/>
    <property type="project" value="GOC"/>
</dbReference>
<keyword evidence="8" id="KW-0915">Sodium</keyword>
<evidence type="ECO:0000256" key="10">
    <source>
        <dbReference type="SAM" id="Phobius"/>
    </source>
</evidence>
<organism evidence="11 12">
    <name type="scientific">Caerostris darwini</name>
    <dbReference type="NCBI Taxonomy" id="1538125"/>
    <lineage>
        <taxon>Eukaryota</taxon>
        <taxon>Metazoa</taxon>
        <taxon>Ecdysozoa</taxon>
        <taxon>Arthropoda</taxon>
        <taxon>Chelicerata</taxon>
        <taxon>Arachnida</taxon>
        <taxon>Araneae</taxon>
        <taxon>Araneomorphae</taxon>
        <taxon>Entelegynae</taxon>
        <taxon>Araneoidea</taxon>
        <taxon>Araneidae</taxon>
        <taxon>Caerostris</taxon>
    </lineage>
</organism>
<keyword evidence="4 10" id="KW-0812">Transmembrane</keyword>
<comment type="similarity">
    <text evidence="2">Belongs to the sodium:neurotransmitter symporter (SNF) (TC 2.A.22) family.</text>
</comment>
<evidence type="ECO:0000256" key="4">
    <source>
        <dbReference type="ARBA" id="ARBA00022692"/>
    </source>
</evidence>
<evidence type="ECO:0000313" key="11">
    <source>
        <dbReference type="EMBL" id="GIY54353.1"/>
    </source>
</evidence>
<dbReference type="GO" id="GO:0005886">
    <property type="term" value="C:plasma membrane"/>
    <property type="evidence" value="ECO:0007669"/>
    <property type="project" value="TreeGrafter"/>
</dbReference>
<keyword evidence="12" id="KW-1185">Reference proteome</keyword>
<dbReference type="SUPFAM" id="SSF161070">
    <property type="entry name" value="SNF-like"/>
    <property type="match status" value="1"/>
</dbReference>
<keyword evidence="6 10" id="KW-1133">Transmembrane helix</keyword>
<dbReference type="Proteomes" id="UP001054837">
    <property type="component" value="Unassembled WGS sequence"/>
</dbReference>
<proteinExistence type="inferred from homology"/>
<accession>A0AAV4U976</accession>
<feature type="transmembrane region" description="Helical" evidence="10">
    <location>
        <begin position="332"/>
        <end position="355"/>
    </location>
</feature>
<feature type="transmembrane region" description="Helical" evidence="10">
    <location>
        <begin position="114"/>
        <end position="134"/>
    </location>
</feature>
<evidence type="ECO:0000256" key="1">
    <source>
        <dbReference type="ARBA" id="ARBA00004141"/>
    </source>
</evidence>
<dbReference type="AlphaFoldDB" id="A0AAV4U976"/>
<feature type="binding site" evidence="8">
    <location>
        <position position="271"/>
    </location>
    <ligand>
        <name>Na(+)</name>
        <dbReference type="ChEBI" id="CHEBI:29101"/>
        <label>1</label>
    </ligand>
</feature>
<feature type="transmembrane region" description="Helical" evidence="10">
    <location>
        <begin position="258"/>
        <end position="280"/>
    </location>
</feature>
<evidence type="ECO:0000256" key="9">
    <source>
        <dbReference type="PIRSR" id="PIRSR600175-2"/>
    </source>
</evidence>
<feature type="binding site" evidence="8">
    <location>
        <position position="275"/>
    </location>
    <ligand>
        <name>Na(+)</name>
        <dbReference type="ChEBI" id="CHEBI:29101"/>
        <label>1</label>
    </ligand>
</feature>
<name>A0AAV4U976_9ARAC</name>
<dbReference type="PROSITE" id="PS00754">
    <property type="entry name" value="NA_NEUROTRAN_SYMP_2"/>
    <property type="match status" value="1"/>
</dbReference>
<evidence type="ECO:0000256" key="2">
    <source>
        <dbReference type="ARBA" id="ARBA00006459"/>
    </source>
</evidence>
<keyword evidence="3" id="KW-0813">Transport</keyword>